<reference evidence="10" key="1">
    <citation type="journal article" date="2021" name="IMA Fungus">
        <title>Genomic characterization of three marine fungi, including Emericellopsis atlantica sp. nov. with signatures of a generalist lifestyle and marine biomass degradation.</title>
        <authorList>
            <person name="Hagestad O.C."/>
            <person name="Hou L."/>
            <person name="Andersen J.H."/>
            <person name="Hansen E.H."/>
            <person name="Altermark B."/>
            <person name="Li C."/>
            <person name="Kuhnert E."/>
            <person name="Cox R.J."/>
            <person name="Crous P.W."/>
            <person name="Spatafora J.W."/>
            <person name="Lail K."/>
            <person name="Amirebrahimi M."/>
            <person name="Lipzen A."/>
            <person name="Pangilinan J."/>
            <person name="Andreopoulos W."/>
            <person name="Hayes R.D."/>
            <person name="Ng V."/>
            <person name="Grigoriev I.V."/>
            <person name="Jackson S.A."/>
            <person name="Sutton T.D.S."/>
            <person name="Dobson A.D.W."/>
            <person name="Rama T."/>
        </authorList>
    </citation>
    <scope>NUCLEOTIDE SEQUENCE</scope>
    <source>
        <strain evidence="10">TRa018bII</strain>
    </source>
</reference>
<evidence type="ECO:0000259" key="8">
    <source>
        <dbReference type="PROSITE" id="PS50048"/>
    </source>
</evidence>
<protein>
    <recommendedName>
        <fullName evidence="12">Neosartiricin B biosynthesis protein R</fullName>
    </recommendedName>
</protein>
<evidence type="ECO:0000256" key="2">
    <source>
        <dbReference type="ARBA" id="ARBA00022833"/>
    </source>
</evidence>
<sequence length="715" mass="81007">MPSEPAGGAFHRGRWHCTHGGLCRKNFARREHLIRHLRTHLPPESQFSCNVCQQKFNRHDSLNRHMLRHGEEFKPPPSGRSKRACITCHRGKIKCDGNQPCSKCVARDILCNYNRPDLNDAGKDGSPPEMSVGDQAALGVEEEEEEDEDEAEEGEEEDEEEEERAPEVGSNNSIASVLFPKLNVVDWTAMKVQIDRTKAEQQPLPESILNTPDSSLCARPTLPDRLEAEYLAAYLEHFHHRWPVVHRPSYEDNEMSSFLQCAMKMIGAWALGLGESKLYAVSMHRYLMSHIPAILSKRTSNDRFQGTLPSSLCQTAFMCVVLSFYSGLERSASRAVVLLSSLVAILRETSFFDPETIMPDEKPGYFRPLAVARLGERQRLALYLFKIDSYFSLLKGYPPLITIQDLHFPPPSSLGHWDADGLHVWESRIEGEPALREKTSILDMISNAASNPSAENGIVLIEDLQLLMYSMQAPLRRLHQEPIPQIAFASSDSLKTQLDAIKIRLDQMTSQDSDPTRFGDEKFIPYRYYYGYESHIEANWQKAAITKAKTLLFDALSLYHLLGIHLYTDVALIRQLMKDLASDPKLLNKRHKHAQELRRTLITTWGGSCAAKAALCHANSIVTLHKRLSLDPQFERRGLDPITYVALSTSVLIVWAFCIFGQSHCQICTVTNGGLTSKTYIEIDGIQVCVCRLNPLMEKFRSYLPERWEFPQIAL</sequence>
<dbReference type="CDD" id="cd00067">
    <property type="entry name" value="GAL4"/>
    <property type="match status" value="1"/>
</dbReference>
<dbReference type="InterPro" id="IPR036864">
    <property type="entry name" value="Zn2-C6_fun-type_DNA-bd_sf"/>
</dbReference>
<feature type="domain" description="C2H2-type" evidence="9">
    <location>
        <begin position="15"/>
        <end position="45"/>
    </location>
</feature>
<feature type="domain" description="Zn(2)-C6 fungal-type" evidence="8">
    <location>
        <begin position="84"/>
        <end position="113"/>
    </location>
</feature>
<comment type="caution">
    <text evidence="10">The sequence shown here is derived from an EMBL/GenBank/DDBJ whole genome shotgun (WGS) entry which is preliminary data.</text>
</comment>
<dbReference type="SMART" id="SM00066">
    <property type="entry name" value="GAL4"/>
    <property type="match status" value="1"/>
</dbReference>
<dbReference type="Pfam" id="PF00172">
    <property type="entry name" value="Zn_clus"/>
    <property type="match status" value="1"/>
</dbReference>
<evidence type="ECO:0000313" key="11">
    <source>
        <dbReference type="Proteomes" id="UP000824998"/>
    </source>
</evidence>
<dbReference type="PROSITE" id="PS00463">
    <property type="entry name" value="ZN2_CY6_FUNGAL_1"/>
    <property type="match status" value="1"/>
</dbReference>
<dbReference type="Gene3D" id="4.10.240.10">
    <property type="entry name" value="Zn(2)-C6 fungal-type DNA-binding domain"/>
    <property type="match status" value="1"/>
</dbReference>
<dbReference type="OrthoDB" id="654211at2759"/>
<keyword evidence="5" id="KW-0539">Nucleus</keyword>
<evidence type="ECO:0000256" key="4">
    <source>
        <dbReference type="ARBA" id="ARBA00023163"/>
    </source>
</evidence>
<dbReference type="GO" id="GO:0003677">
    <property type="term" value="F:DNA binding"/>
    <property type="evidence" value="ECO:0007669"/>
    <property type="project" value="InterPro"/>
</dbReference>
<evidence type="ECO:0000313" key="10">
    <source>
        <dbReference type="EMBL" id="KAG9236530.1"/>
    </source>
</evidence>
<dbReference type="InterPro" id="IPR007219">
    <property type="entry name" value="XnlR_reg_dom"/>
</dbReference>
<dbReference type="Pfam" id="PF00096">
    <property type="entry name" value="zf-C2H2"/>
    <property type="match status" value="1"/>
</dbReference>
<keyword evidence="6" id="KW-0863">Zinc-finger</keyword>
<dbReference type="CDD" id="cd12148">
    <property type="entry name" value="fungal_TF_MHR"/>
    <property type="match status" value="1"/>
</dbReference>
<evidence type="ECO:0000256" key="3">
    <source>
        <dbReference type="ARBA" id="ARBA00023015"/>
    </source>
</evidence>
<keyword evidence="1" id="KW-0479">Metal-binding</keyword>
<dbReference type="InterPro" id="IPR013087">
    <property type="entry name" value="Znf_C2H2_type"/>
</dbReference>
<name>A0A9P7YMY3_9HELO</name>
<keyword evidence="11" id="KW-1185">Reference proteome</keyword>
<feature type="domain" description="C2H2-type" evidence="9">
    <location>
        <begin position="47"/>
        <end position="74"/>
    </location>
</feature>
<dbReference type="InterPro" id="IPR001138">
    <property type="entry name" value="Zn2Cys6_DnaBD"/>
</dbReference>
<dbReference type="Gene3D" id="3.30.160.60">
    <property type="entry name" value="Classic Zinc Finger"/>
    <property type="match status" value="1"/>
</dbReference>
<dbReference type="Proteomes" id="UP000824998">
    <property type="component" value="Unassembled WGS sequence"/>
</dbReference>
<feature type="compositionally biased region" description="Acidic residues" evidence="7">
    <location>
        <begin position="140"/>
        <end position="164"/>
    </location>
</feature>
<evidence type="ECO:0008006" key="12">
    <source>
        <dbReference type="Google" id="ProtNLM"/>
    </source>
</evidence>
<dbReference type="Pfam" id="PF04082">
    <property type="entry name" value="Fungal_trans"/>
    <property type="match status" value="1"/>
</dbReference>
<feature type="region of interest" description="Disordered" evidence="7">
    <location>
        <begin position="119"/>
        <end position="172"/>
    </location>
</feature>
<dbReference type="GO" id="GO:0006351">
    <property type="term" value="P:DNA-templated transcription"/>
    <property type="evidence" value="ECO:0007669"/>
    <property type="project" value="InterPro"/>
</dbReference>
<keyword evidence="4" id="KW-0804">Transcription</keyword>
<proteinExistence type="predicted"/>
<dbReference type="PROSITE" id="PS00028">
    <property type="entry name" value="ZINC_FINGER_C2H2_1"/>
    <property type="match status" value="1"/>
</dbReference>
<evidence type="ECO:0000256" key="5">
    <source>
        <dbReference type="ARBA" id="ARBA00023242"/>
    </source>
</evidence>
<evidence type="ECO:0000256" key="1">
    <source>
        <dbReference type="ARBA" id="ARBA00022723"/>
    </source>
</evidence>
<dbReference type="SUPFAM" id="SSF57667">
    <property type="entry name" value="beta-beta-alpha zinc fingers"/>
    <property type="match status" value="1"/>
</dbReference>
<dbReference type="InterPro" id="IPR036236">
    <property type="entry name" value="Znf_C2H2_sf"/>
</dbReference>
<keyword evidence="3" id="KW-0805">Transcription regulation</keyword>
<evidence type="ECO:0000256" key="6">
    <source>
        <dbReference type="PROSITE-ProRule" id="PRU00042"/>
    </source>
</evidence>
<dbReference type="PROSITE" id="PS50048">
    <property type="entry name" value="ZN2_CY6_FUNGAL_2"/>
    <property type="match status" value="1"/>
</dbReference>
<dbReference type="SMART" id="SM00355">
    <property type="entry name" value="ZnF_C2H2"/>
    <property type="match status" value="2"/>
</dbReference>
<dbReference type="GO" id="GO:0008270">
    <property type="term" value="F:zinc ion binding"/>
    <property type="evidence" value="ECO:0007669"/>
    <property type="project" value="UniProtKB-KW"/>
</dbReference>
<dbReference type="GO" id="GO:0000981">
    <property type="term" value="F:DNA-binding transcription factor activity, RNA polymerase II-specific"/>
    <property type="evidence" value="ECO:0007669"/>
    <property type="project" value="InterPro"/>
</dbReference>
<dbReference type="PANTHER" id="PTHR47660">
    <property type="entry name" value="TRANSCRIPTION FACTOR WITH C2H2 AND ZN(2)-CYS(6) DNA BINDING DOMAIN (EUROFUNG)-RELATED-RELATED"/>
    <property type="match status" value="1"/>
</dbReference>
<evidence type="ECO:0000259" key="9">
    <source>
        <dbReference type="PROSITE" id="PS50157"/>
    </source>
</evidence>
<dbReference type="PROSITE" id="PS50157">
    <property type="entry name" value="ZINC_FINGER_C2H2_2"/>
    <property type="match status" value="2"/>
</dbReference>
<organism evidence="10 11">
    <name type="scientific">Amylocarpus encephaloides</name>
    <dbReference type="NCBI Taxonomy" id="45428"/>
    <lineage>
        <taxon>Eukaryota</taxon>
        <taxon>Fungi</taxon>
        <taxon>Dikarya</taxon>
        <taxon>Ascomycota</taxon>
        <taxon>Pezizomycotina</taxon>
        <taxon>Leotiomycetes</taxon>
        <taxon>Helotiales</taxon>
        <taxon>Helotiales incertae sedis</taxon>
        <taxon>Amylocarpus</taxon>
    </lineage>
</organism>
<evidence type="ECO:0000256" key="7">
    <source>
        <dbReference type="SAM" id="MobiDB-lite"/>
    </source>
</evidence>
<dbReference type="EMBL" id="MU251405">
    <property type="protein sequence ID" value="KAG9236530.1"/>
    <property type="molecule type" value="Genomic_DNA"/>
</dbReference>
<dbReference type="AlphaFoldDB" id="A0A9P7YMY3"/>
<keyword evidence="2" id="KW-0862">Zinc</keyword>
<gene>
    <name evidence="10" type="ORF">BJ875DRAFT_222212</name>
</gene>
<dbReference type="SUPFAM" id="SSF57701">
    <property type="entry name" value="Zn2/Cys6 DNA-binding domain"/>
    <property type="match status" value="1"/>
</dbReference>
<accession>A0A9P7YMY3</accession>